<dbReference type="AlphaFoldDB" id="A0A1W1CEC6"/>
<dbReference type="SUPFAM" id="SSF56935">
    <property type="entry name" value="Porins"/>
    <property type="match status" value="1"/>
</dbReference>
<sequence>MGVGAKNIANAGAKTADINDIYAIFYNPAGLTEIKSGEIAISTQVDADLGYLNFLGIAYNFPIESLNLKIAVAFAYIPRLLMKASGTFREGDFENTFLRFTLPKLSPNFTGDIDSKTDEYRFALAIAPLHNSLWSVGFSVGQINCASSFAGVTLEDPTNFTYITTVAKSTALGFGAKIYPTENITFGANLKNIDSKLDVKIYTVDDNGVRNETYEVNFPYDFTTGISIKYNDFLDLAADYQKIFGDYSGSPVDFQFIRLGSTLKSQNMSYHLGLIAPISIDDGSGSNQELPVPLLPTAGLGWHNEYVDLSIAFYIHPIMSLNEGKASPSADISMSYIF</sequence>
<proteinExistence type="predicted"/>
<name>A0A1W1CEC6_9ZZZZ</name>
<reference evidence="1" key="1">
    <citation type="submission" date="2016-10" db="EMBL/GenBank/DDBJ databases">
        <authorList>
            <person name="de Groot N.N."/>
        </authorList>
    </citation>
    <scope>NUCLEOTIDE SEQUENCE</scope>
</reference>
<accession>A0A1W1CEC6</accession>
<gene>
    <name evidence="1" type="ORF">MNB_SM-4-988</name>
</gene>
<dbReference type="EMBL" id="FPHF01000074">
    <property type="protein sequence ID" value="SFV64124.1"/>
    <property type="molecule type" value="Genomic_DNA"/>
</dbReference>
<dbReference type="Gene3D" id="2.40.160.60">
    <property type="entry name" value="Outer membrane protein transport protein (OMPP1/FadL/TodX)"/>
    <property type="match status" value="1"/>
</dbReference>
<evidence type="ECO:0000313" key="1">
    <source>
        <dbReference type="EMBL" id="SFV64124.1"/>
    </source>
</evidence>
<organism evidence="1">
    <name type="scientific">hydrothermal vent metagenome</name>
    <dbReference type="NCBI Taxonomy" id="652676"/>
    <lineage>
        <taxon>unclassified sequences</taxon>
        <taxon>metagenomes</taxon>
        <taxon>ecological metagenomes</taxon>
    </lineage>
</organism>
<protein>
    <submittedName>
        <fullName evidence="1">Uncharacterized protein</fullName>
    </submittedName>
</protein>